<reference evidence="4" key="1">
    <citation type="submission" date="2022-11" db="EMBL/GenBank/DDBJ databases">
        <title>Minimal conservation of predation-associated metabolite biosynthetic gene clusters underscores biosynthetic potential of Myxococcota including descriptions for ten novel species: Archangium lansinium sp. nov., Myxococcus landrumus sp. nov., Nannocystis bai.</title>
        <authorList>
            <person name="Ahearne A."/>
            <person name="Stevens C."/>
            <person name="Dowd S."/>
        </authorList>
    </citation>
    <scope>NUCLEOTIDE SEQUENCE</scope>
    <source>
        <strain evidence="4">Fl3</strain>
    </source>
</reference>
<dbReference type="EMBL" id="CP114040">
    <property type="protein sequence ID" value="WAS97410.1"/>
    <property type="molecule type" value="Genomic_DNA"/>
</dbReference>
<dbReference type="Gene3D" id="3.30.750.24">
    <property type="entry name" value="STAS domain"/>
    <property type="match status" value="1"/>
</dbReference>
<dbReference type="PROSITE" id="PS50801">
    <property type="entry name" value="STAS"/>
    <property type="match status" value="1"/>
</dbReference>
<gene>
    <name evidence="4" type="ORF">O0S08_14780</name>
</gene>
<feature type="domain" description="PAC" evidence="2">
    <location>
        <begin position="279"/>
        <end position="333"/>
    </location>
</feature>
<name>A0ABY7HDP5_9BACT</name>
<dbReference type="InterPro" id="IPR003018">
    <property type="entry name" value="GAF"/>
</dbReference>
<dbReference type="InterPro" id="IPR002645">
    <property type="entry name" value="STAS_dom"/>
</dbReference>
<dbReference type="RefSeq" id="WP_269039779.1">
    <property type="nucleotide sequence ID" value="NZ_CP114040.1"/>
</dbReference>
<dbReference type="InterPro" id="IPR036513">
    <property type="entry name" value="STAS_dom_sf"/>
</dbReference>
<evidence type="ECO:0000256" key="1">
    <source>
        <dbReference type="ARBA" id="ARBA00022553"/>
    </source>
</evidence>
<dbReference type="CDD" id="cd07041">
    <property type="entry name" value="STAS_RsbR_RsbS_like"/>
    <property type="match status" value="1"/>
</dbReference>
<evidence type="ECO:0000259" key="3">
    <source>
        <dbReference type="PROSITE" id="PS50801"/>
    </source>
</evidence>
<dbReference type="PROSITE" id="PS50113">
    <property type="entry name" value="PAC"/>
    <property type="match status" value="1"/>
</dbReference>
<dbReference type="Gene3D" id="3.30.450.40">
    <property type="match status" value="1"/>
</dbReference>
<dbReference type="SUPFAM" id="SSF52091">
    <property type="entry name" value="SpoIIaa-like"/>
    <property type="match status" value="1"/>
</dbReference>
<organism evidence="4 5">
    <name type="scientific">Nannocystis punicea</name>
    <dbReference type="NCBI Taxonomy" id="2995304"/>
    <lineage>
        <taxon>Bacteria</taxon>
        <taxon>Pseudomonadati</taxon>
        <taxon>Myxococcota</taxon>
        <taxon>Polyangia</taxon>
        <taxon>Nannocystales</taxon>
        <taxon>Nannocystaceae</taxon>
        <taxon>Nannocystis</taxon>
    </lineage>
</organism>
<dbReference type="SUPFAM" id="SSF55785">
    <property type="entry name" value="PYP-like sensor domain (PAS domain)"/>
    <property type="match status" value="1"/>
</dbReference>
<sequence>MTDAAAPIELSSATANILATVFTGLAEARSEIGLLEAALVYLRPLGPFAVDLHRTTVFADGVPTHARPVGRWLADAAVVDPNPSAVDIDLRSHLSISRLWYDQTAPVLLEDIAGDPRCDAAYRDLMAGLGIAAQAMLPLHSEAAGRVIGVVVLHFRAPRSFTGEERYVLKILSLGLASFLAGRRLLAEREESLRQAERQRRMLTAVLENLPVGVYMAEAGTHKPLLANQIGVETLGKTRIEDDGRTYYEAFDVYRRGTTEPLPHVELPLYRTLTTGRPHTGVVDVMSHVEGGGILTLELAAAPVRDDNGEMFAAVVVYLDVTERNRAEAERMHIRDELIRTQAQALAERSTPLIPLGDDLVAMPIVGALDRVRADQILDVLLTGCAARKARWAILDITGVPHADTAVAGALLRAAAAVRLLGVEPILTGIRPDVARTLVGLDVDLRGVVTLPTLQEGIAHVARNSTRAR</sequence>
<keyword evidence="1" id="KW-0597">Phosphoprotein</keyword>
<dbReference type="InterPro" id="IPR051932">
    <property type="entry name" value="Bact_StressResp_Reg"/>
</dbReference>
<dbReference type="InterPro" id="IPR000700">
    <property type="entry name" value="PAS-assoc_C"/>
</dbReference>
<dbReference type="Proteomes" id="UP001164459">
    <property type="component" value="Chromosome"/>
</dbReference>
<evidence type="ECO:0000259" key="2">
    <source>
        <dbReference type="PROSITE" id="PS50113"/>
    </source>
</evidence>
<dbReference type="InterPro" id="IPR029016">
    <property type="entry name" value="GAF-like_dom_sf"/>
</dbReference>
<dbReference type="Pfam" id="PF01740">
    <property type="entry name" value="STAS"/>
    <property type="match status" value="1"/>
</dbReference>
<dbReference type="PANTHER" id="PTHR33745">
    <property type="entry name" value="RSBT ANTAGONIST PROTEIN RSBS-RELATED"/>
    <property type="match status" value="1"/>
</dbReference>
<dbReference type="Gene3D" id="3.30.450.20">
    <property type="entry name" value="PAS domain"/>
    <property type="match status" value="1"/>
</dbReference>
<feature type="domain" description="STAS" evidence="3">
    <location>
        <begin position="350"/>
        <end position="461"/>
    </location>
</feature>
<keyword evidence="5" id="KW-1185">Reference proteome</keyword>
<evidence type="ECO:0000313" key="5">
    <source>
        <dbReference type="Proteomes" id="UP001164459"/>
    </source>
</evidence>
<dbReference type="PANTHER" id="PTHR33745:SF3">
    <property type="entry name" value="RSBT CO-ANTAGONIST PROTEIN RSBRC"/>
    <property type="match status" value="1"/>
</dbReference>
<accession>A0ABY7HDP5</accession>
<dbReference type="SUPFAM" id="SSF55781">
    <property type="entry name" value="GAF domain-like"/>
    <property type="match status" value="1"/>
</dbReference>
<evidence type="ECO:0000313" key="4">
    <source>
        <dbReference type="EMBL" id="WAS97410.1"/>
    </source>
</evidence>
<proteinExistence type="predicted"/>
<protein>
    <submittedName>
        <fullName evidence="4">GAF domain-containing protein</fullName>
    </submittedName>
</protein>
<dbReference type="Pfam" id="PF01590">
    <property type="entry name" value="GAF"/>
    <property type="match status" value="1"/>
</dbReference>
<dbReference type="InterPro" id="IPR035965">
    <property type="entry name" value="PAS-like_dom_sf"/>
</dbReference>